<feature type="repeat" description="WD" evidence="3">
    <location>
        <begin position="14"/>
        <end position="45"/>
    </location>
</feature>
<dbReference type="OrthoDB" id="2306at2759"/>
<keyword evidence="1 3" id="KW-0853">WD repeat</keyword>
<reference evidence="4 5" key="1">
    <citation type="journal article" date="2018" name="PLoS ONE">
        <title>The draft genome of Kipferlia bialata reveals reductive genome evolution in fornicate parasites.</title>
        <authorList>
            <person name="Tanifuji G."/>
            <person name="Takabayashi S."/>
            <person name="Kume K."/>
            <person name="Takagi M."/>
            <person name="Nakayama T."/>
            <person name="Kamikawa R."/>
            <person name="Inagaki Y."/>
            <person name="Hashimoto T."/>
        </authorList>
    </citation>
    <scope>NUCLEOTIDE SEQUENCE [LARGE SCALE GENOMIC DNA]</scope>
    <source>
        <strain evidence="4">NY0173</strain>
    </source>
</reference>
<dbReference type="GO" id="GO:0030042">
    <property type="term" value="P:actin filament depolymerization"/>
    <property type="evidence" value="ECO:0007669"/>
    <property type="project" value="TreeGrafter"/>
</dbReference>
<dbReference type="PROSITE" id="PS50082">
    <property type="entry name" value="WD_REPEATS_2"/>
    <property type="match status" value="1"/>
</dbReference>
<accession>A0A9K3GQH3</accession>
<dbReference type="Proteomes" id="UP000265618">
    <property type="component" value="Unassembled WGS sequence"/>
</dbReference>
<protein>
    <submittedName>
        <fullName evidence="4">Uncharacterized protein</fullName>
    </submittedName>
</protein>
<feature type="non-terminal residue" evidence="4">
    <location>
        <position position="1"/>
    </location>
</feature>
<dbReference type="PANTHER" id="PTHR19856:SF0">
    <property type="entry name" value="WD REPEAT-CONTAINING PROTEIN 1"/>
    <property type="match status" value="1"/>
</dbReference>
<gene>
    <name evidence="4" type="ORF">KIPB_015910</name>
</gene>
<dbReference type="InterPro" id="IPR001680">
    <property type="entry name" value="WD40_rpt"/>
</dbReference>
<dbReference type="InterPro" id="IPR015943">
    <property type="entry name" value="WD40/YVTN_repeat-like_dom_sf"/>
</dbReference>
<evidence type="ECO:0000256" key="2">
    <source>
        <dbReference type="ARBA" id="ARBA00022737"/>
    </source>
</evidence>
<dbReference type="SMART" id="SM00320">
    <property type="entry name" value="WD40"/>
    <property type="match status" value="1"/>
</dbReference>
<dbReference type="EMBL" id="BDIP01009276">
    <property type="protein sequence ID" value="GIQ92249.1"/>
    <property type="molecule type" value="Genomic_DNA"/>
</dbReference>
<keyword evidence="2" id="KW-0677">Repeat</keyword>
<dbReference type="SUPFAM" id="SSF50978">
    <property type="entry name" value="WD40 repeat-like"/>
    <property type="match status" value="1"/>
</dbReference>
<sequence>VCVRSTVSTAFSYYDGHNHPVTVARFSPNGEKVASGDCEGNLHIWLCIEGKDHIVKLETVPFSGKI</sequence>
<keyword evidence="5" id="KW-1185">Reference proteome</keyword>
<evidence type="ECO:0000256" key="1">
    <source>
        <dbReference type="ARBA" id="ARBA00022574"/>
    </source>
</evidence>
<organism evidence="4 5">
    <name type="scientific">Kipferlia bialata</name>
    <dbReference type="NCBI Taxonomy" id="797122"/>
    <lineage>
        <taxon>Eukaryota</taxon>
        <taxon>Metamonada</taxon>
        <taxon>Carpediemonas-like organisms</taxon>
        <taxon>Kipferlia</taxon>
    </lineage>
</organism>
<proteinExistence type="predicted"/>
<dbReference type="GO" id="GO:0051015">
    <property type="term" value="F:actin filament binding"/>
    <property type="evidence" value="ECO:0007669"/>
    <property type="project" value="TreeGrafter"/>
</dbReference>
<dbReference type="GO" id="GO:0030864">
    <property type="term" value="C:cortical actin cytoskeleton"/>
    <property type="evidence" value="ECO:0007669"/>
    <property type="project" value="TreeGrafter"/>
</dbReference>
<name>A0A9K3GQH3_9EUKA</name>
<evidence type="ECO:0000256" key="3">
    <source>
        <dbReference type="PROSITE-ProRule" id="PRU00221"/>
    </source>
</evidence>
<feature type="non-terminal residue" evidence="4">
    <location>
        <position position="66"/>
    </location>
</feature>
<evidence type="ECO:0000313" key="5">
    <source>
        <dbReference type="Proteomes" id="UP000265618"/>
    </source>
</evidence>
<dbReference type="PROSITE" id="PS50294">
    <property type="entry name" value="WD_REPEATS_REGION"/>
    <property type="match status" value="1"/>
</dbReference>
<comment type="caution">
    <text evidence="4">The sequence shown here is derived from an EMBL/GenBank/DDBJ whole genome shotgun (WGS) entry which is preliminary data.</text>
</comment>
<evidence type="ECO:0000313" key="4">
    <source>
        <dbReference type="EMBL" id="GIQ92249.1"/>
    </source>
</evidence>
<dbReference type="PANTHER" id="PTHR19856">
    <property type="entry name" value="WD-REPEATCONTAINING PROTEIN WDR1"/>
    <property type="match status" value="1"/>
</dbReference>
<dbReference type="InterPro" id="IPR036322">
    <property type="entry name" value="WD40_repeat_dom_sf"/>
</dbReference>
<dbReference type="Gene3D" id="2.130.10.10">
    <property type="entry name" value="YVTN repeat-like/Quinoprotein amine dehydrogenase"/>
    <property type="match status" value="1"/>
</dbReference>
<dbReference type="AlphaFoldDB" id="A0A9K3GQH3"/>